<dbReference type="Pfam" id="PF00144">
    <property type="entry name" value="Beta-lactamase"/>
    <property type="match status" value="1"/>
</dbReference>
<dbReference type="Proteomes" id="UP001164286">
    <property type="component" value="Unassembled WGS sequence"/>
</dbReference>
<dbReference type="GeneID" id="77726886"/>
<dbReference type="SUPFAM" id="SSF56601">
    <property type="entry name" value="beta-lactamase/transpeptidase-like"/>
    <property type="match status" value="1"/>
</dbReference>
<dbReference type="InterPro" id="IPR012338">
    <property type="entry name" value="Beta-lactam/transpept-like"/>
</dbReference>
<gene>
    <name evidence="3" type="ORF">MKK02DRAFT_28998</name>
</gene>
<protein>
    <submittedName>
        <fullName evidence="3">Beta-lactamase/transpeptidase-like protein</fullName>
    </submittedName>
</protein>
<dbReference type="RefSeq" id="XP_052943145.1">
    <property type="nucleotide sequence ID" value="XM_053087681.1"/>
</dbReference>
<comment type="similarity">
    <text evidence="1">Belongs to the peptidase S12 family.</text>
</comment>
<accession>A0AA38H3E0</accession>
<reference evidence="3" key="1">
    <citation type="journal article" date="2022" name="G3 (Bethesda)">
        <title>High quality genome of the basidiomycete yeast Dioszegia hungarica PDD-24b-2 isolated from cloud water.</title>
        <authorList>
            <person name="Jarrige D."/>
            <person name="Haridas S."/>
            <person name="Bleykasten-Grosshans C."/>
            <person name="Joly M."/>
            <person name="Nadalig T."/>
            <person name="Sancelme M."/>
            <person name="Vuilleumier S."/>
            <person name="Grigoriev I.V."/>
            <person name="Amato P."/>
            <person name="Bringel F."/>
        </authorList>
    </citation>
    <scope>NUCLEOTIDE SEQUENCE</scope>
    <source>
        <strain evidence="3">PDD-24b-2</strain>
    </source>
</reference>
<evidence type="ECO:0000259" key="2">
    <source>
        <dbReference type="Pfam" id="PF00144"/>
    </source>
</evidence>
<dbReference type="Gene3D" id="3.40.710.10">
    <property type="entry name" value="DD-peptidase/beta-lactamase superfamily"/>
    <property type="match status" value="1"/>
</dbReference>
<dbReference type="PANTHER" id="PTHR46825">
    <property type="entry name" value="D-ALANYL-D-ALANINE-CARBOXYPEPTIDASE/ENDOPEPTIDASE AMPH"/>
    <property type="match status" value="1"/>
</dbReference>
<dbReference type="InterPro" id="IPR001466">
    <property type="entry name" value="Beta-lactam-related"/>
</dbReference>
<keyword evidence="4" id="KW-1185">Reference proteome</keyword>
<evidence type="ECO:0000313" key="3">
    <source>
        <dbReference type="EMBL" id="KAI9633368.1"/>
    </source>
</evidence>
<comment type="caution">
    <text evidence="3">The sequence shown here is derived from an EMBL/GenBank/DDBJ whole genome shotgun (WGS) entry which is preliminary data.</text>
</comment>
<dbReference type="AlphaFoldDB" id="A0AA38H3E0"/>
<dbReference type="EMBL" id="JAKWFO010000010">
    <property type="protein sequence ID" value="KAI9633368.1"/>
    <property type="molecule type" value="Genomic_DNA"/>
</dbReference>
<organism evidence="3 4">
    <name type="scientific">Dioszegia hungarica</name>
    <dbReference type="NCBI Taxonomy" id="4972"/>
    <lineage>
        <taxon>Eukaryota</taxon>
        <taxon>Fungi</taxon>
        <taxon>Dikarya</taxon>
        <taxon>Basidiomycota</taxon>
        <taxon>Agaricomycotina</taxon>
        <taxon>Tremellomycetes</taxon>
        <taxon>Tremellales</taxon>
        <taxon>Bulleribasidiaceae</taxon>
        <taxon>Dioszegia</taxon>
    </lineage>
</organism>
<dbReference type="InterPro" id="IPR050491">
    <property type="entry name" value="AmpC-like"/>
</dbReference>
<proteinExistence type="inferred from homology"/>
<sequence>MAPLTTNAKVPALDELLDGTLDQIIRDFAKDGGIPGVSLTIHCHASAEGPGETVFRSYGIAHGDETITPKTQFPLCSISKTFVSLALLRLLHEHGYNEDTLVRNILPEFRLSNETDDKARVTWAHVLSHTTGLETDSGFWAEITARGVSLYDYLAAAPCANPPGVKFCYSNILYDLCVPAIEALAGSSVDDYLELIFFKPLDMWSTSFKAEGAGDAAEGHIRGDVGSGEPKGKAPAPGVVAFGAKAGFEAVKSPIAWKGSVGLVSCGEDMAKWLAYLPTDPYYSLASKPRTPSYDPVRPGNSILDIGEQYGLGLFAGTFHGVPYTEHWAGIAGFSGLLTTLPSLGLSVASMSNSWEAREMGNLIVGVIVSRVLGLDVGPVIRAMTEERIARITKDSADFEAVVGVEPSSSSHILGTYFGPGIGRLTFMDADNVKVRPRCADLPWLCWMYGDIRPIVAYLGEGQYAACLEFKEWGGDGSPAGAVKYGFPFRFEKVGNGDKLEVSQVYLGPPFVLHRE</sequence>
<feature type="domain" description="Beta-lactamase-related" evidence="2">
    <location>
        <begin position="21"/>
        <end position="356"/>
    </location>
</feature>
<dbReference type="PANTHER" id="PTHR46825:SF9">
    <property type="entry name" value="BETA-LACTAMASE-RELATED DOMAIN-CONTAINING PROTEIN"/>
    <property type="match status" value="1"/>
</dbReference>
<evidence type="ECO:0000313" key="4">
    <source>
        <dbReference type="Proteomes" id="UP001164286"/>
    </source>
</evidence>
<name>A0AA38H3E0_9TREE</name>
<evidence type="ECO:0000256" key="1">
    <source>
        <dbReference type="ARBA" id="ARBA00038215"/>
    </source>
</evidence>